<proteinExistence type="inferred from homology"/>
<dbReference type="Gene3D" id="2.60.120.330">
    <property type="entry name" value="B-lactam Antibiotic, Isopenicillin N Synthase, Chain"/>
    <property type="match status" value="1"/>
</dbReference>
<evidence type="ECO:0000259" key="6">
    <source>
        <dbReference type="PROSITE" id="PS51471"/>
    </source>
</evidence>
<dbReference type="Proteomes" id="UP001412067">
    <property type="component" value="Unassembled WGS sequence"/>
</dbReference>
<evidence type="ECO:0000256" key="4">
    <source>
        <dbReference type="ARBA" id="ARBA00023004"/>
    </source>
</evidence>
<dbReference type="Pfam" id="PF03171">
    <property type="entry name" value="2OG-FeII_Oxy"/>
    <property type="match status" value="1"/>
</dbReference>
<dbReference type="SUPFAM" id="SSF51197">
    <property type="entry name" value="Clavaminate synthase-like"/>
    <property type="match status" value="1"/>
</dbReference>
<comment type="similarity">
    <text evidence="1 5">Belongs to the iron/ascorbate-dependent oxidoreductase family.</text>
</comment>
<comment type="caution">
    <text evidence="7">The sequence shown here is derived from an EMBL/GenBank/DDBJ whole genome shotgun (WGS) entry which is preliminary data.</text>
</comment>
<dbReference type="PROSITE" id="PS51471">
    <property type="entry name" value="FE2OG_OXY"/>
    <property type="match status" value="1"/>
</dbReference>
<keyword evidence="4 5" id="KW-0408">Iron</keyword>
<evidence type="ECO:0000256" key="2">
    <source>
        <dbReference type="ARBA" id="ARBA00022723"/>
    </source>
</evidence>
<accession>A0ABR2MXX6</accession>
<gene>
    <name evidence="7" type="primary">DIOX2</name>
    <name evidence="7" type="ORF">KSP40_PGU017019</name>
</gene>
<keyword evidence="8" id="KW-1185">Reference proteome</keyword>
<evidence type="ECO:0000256" key="5">
    <source>
        <dbReference type="RuleBase" id="RU003682"/>
    </source>
</evidence>
<organism evidence="7 8">
    <name type="scientific">Platanthera guangdongensis</name>
    <dbReference type="NCBI Taxonomy" id="2320717"/>
    <lineage>
        <taxon>Eukaryota</taxon>
        <taxon>Viridiplantae</taxon>
        <taxon>Streptophyta</taxon>
        <taxon>Embryophyta</taxon>
        <taxon>Tracheophyta</taxon>
        <taxon>Spermatophyta</taxon>
        <taxon>Magnoliopsida</taxon>
        <taxon>Liliopsida</taxon>
        <taxon>Asparagales</taxon>
        <taxon>Orchidaceae</taxon>
        <taxon>Orchidoideae</taxon>
        <taxon>Orchideae</taxon>
        <taxon>Orchidinae</taxon>
        <taxon>Platanthera</taxon>
    </lineage>
</organism>
<sequence>MVKEIADSVAADTSFPSNYIASDPSAVVTDDSSALADIPIIDFSLLSNGIPETRAQIVRELGQACEEWGFFTVVNHGVTEEMRAAMMDAFVGFFDLAAEEKDEYLGRRVMDPIRTGTSFNSTVEDAPYWRHFLKIWVHPVFHSPTKPTVFRYLAKELLKGIWDSLGLEEKEMEDALDLDSCYQVLIGNIYAPCPNPELTWGLPSHSDHGLLTVLMQNETDGLQVMHYGKWVRVKPLPNSFLVNLGDHMEIVSNGRYKSVLHRAKVNNQNTRISIVTAIGPSLDTVVVPAPSLLQRGNHPAAFRGIKYRDFVEHQQSSRLKEKSVLDHLRV</sequence>
<evidence type="ECO:0000256" key="3">
    <source>
        <dbReference type="ARBA" id="ARBA00023002"/>
    </source>
</evidence>
<dbReference type="InterPro" id="IPR044861">
    <property type="entry name" value="IPNS-like_FE2OG_OXY"/>
</dbReference>
<evidence type="ECO:0000313" key="8">
    <source>
        <dbReference type="Proteomes" id="UP001412067"/>
    </source>
</evidence>
<reference evidence="7 8" key="1">
    <citation type="journal article" date="2022" name="Nat. Plants">
        <title>Genomes of leafy and leafless Platanthera orchids illuminate the evolution of mycoheterotrophy.</title>
        <authorList>
            <person name="Li M.H."/>
            <person name="Liu K.W."/>
            <person name="Li Z."/>
            <person name="Lu H.C."/>
            <person name="Ye Q.L."/>
            <person name="Zhang D."/>
            <person name="Wang J.Y."/>
            <person name="Li Y.F."/>
            <person name="Zhong Z.M."/>
            <person name="Liu X."/>
            <person name="Yu X."/>
            <person name="Liu D.K."/>
            <person name="Tu X.D."/>
            <person name="Liu B."/>
            <person name="Hao Y."/>
            <person name="Liao X.Y."/>
            <person name="Jiang Y.T."/>
            <person name="Sun W.H."/>
            <person name="Chen J."/>
            <person name="Chen Y.Q."/>
            <person name="Ai Y."/>
            <person name="Zhai J.W."/>
            <person name="Wu S.S."/>
            <person name="Zhou Z."/>
            <person name="Hsiao Y.Y."/>
            <person name="Wu W.L."/>
            <person name="Chen Y.Y."/>
            <person name="Lin Y.F."/>
            <person name="Hsu J.L."/>
            <person name="Li C.Y."/>
            <person name="Wang Z.W."/>
            <person name="Zhao X."/>
            <person name="Zhong W.Y."/>
            <person name="Ma X.K."/>
            <person name="Ma L."/>
            <person name="Huang J."/>
            <person name="Chen G.Z."/>
            <person name="Huang M.Z."/>
            <person name="Huang L."/>
            <person name="Peng D.H."/>
            <person name="Luo Y.B."/>
            <person name="Zou S.Q."/>
            <person name="Chen S.P."/>
            <person name="Lan S."/>
            <person name="Tsai W.C."/>
            <person name="Van de Peer Y."/>
            <person name="Liu Z.J."/>
        </authorList>
    </citation>
    <scope>NUCLEOTIDE SEQUENCE [LARGE SCALE GENOMIC DNA]</scope>
    <source>
        <strain evidence="7">Lor288</strain>
    </source>
</reference>
<protein>
    <submittedName>
        <fullName evidence="7">2-oxoglutarate/Fe(II)-dependent dioxygenase</fullName>
    </submittedName>
</protein>
<keyword evidence="2 5" id="KW-0479">Metal-binding</keyword>
<dbReference type="InterPro" id="IPR050295">
    <property type="entry name" value="Plant_2OG-oxidoreductases"/>
</dbReference>
<dbReference type="InterPro" id="IPR027443">
    <property type="entry name" value="IPNS-like_sf"/>
</dbReference>
<name>A0ABR2MXX6_9ASPA</name>
<dbReference type="InterPro" id="IPR026992">
    <property type="entry name" value="DIOX_N"/>
</dbReference>
<evidence type="ECO:0000313" key="7">
    <source>
        <dbReference type="EMBL" id="KAK8969074.1"/>
    </source>
</evidence>
<keyword evidence="7" id="KW-0223">Dioxygenase</keyword>
<evidence type="ECO:0000256" key="1">
    <source>
        <dbReference type="ARBA" id="ARBA00008056"/>
    </source>
</evidence>
<dbReference type="PANTHER" id="PTHR47991">
    <property type="entry name" value="OXOGLUTARATE/IRON-DEPENDENT DIOXYGENASE"/>
    <property type="match status" value="1"/>
</dbReference>
<feature type="domain" description="Fe2OG dioxygenase" evidence="6">
    <location>
        <begin position="181"/>
        <end position="280"/>
    </location>
</feature>
<keyword evidence="3 5" id="KW-0560">Oxidoreductase</keyword>
<dbReference type="GO" id="GO:0051213">
    <property type="term" value="F:dioxygenase activity"/>
    <property type="evidence" value="ECO:0007669"/>
    <property type="project" value="UniProtKB-KW"/>
</dbReference>
<dbReference type="EMBL" id="JBBWWR010000003">
    <property type="protein sequence ID" value="KAK8969074.1"/>
    <property type="molecule type" value="Genomic_DNA"/>
</dbReference>
<dbReference type="InterPro" id="IPR005123">
    <property type="entry name" value="Oxoglu/Fe-dep_dioxygenase_dom"/>
</dbReference>
<dbReference type="Pfam" id="PF14226">
    <property type="entry name" value="DIOX_N"/>
    <property type="match status" value="1"/>
</dbReference>